<dbReference type="InterPro" id="IPR021005">
    <property type="entry name" value="Znf_CGNR"/>
</dbReference>
<dbReference type="EMBL" id="JAUSQM010000001">
    <property type="protein sequence ID" value="MDP9821270.1"/>
    <property type="molecule type" value="Genomic_DNA"/>
</dbReference>
<dbReference type="RefSeq" id="WP_068116784.1">
    <property type="nucleotide sequence ID" value="NZ_CCXJ01000048.1"/>
</dbReference>
<accession>A0ABT9NN55</accession>
<gene>
    <name evidence="2" type="ORF">J2S59_001079</name>
</gene>
<evidence type="ECO:0000259" key="1">
    <source>
        <dbReference type="Pfam" id="PF11706"/>
    </source>
</evidence>
<dbReference type="SUPFAM" id="SSF160904">
    <property type="entry name" value="Jann2411-like"/>
    <property type="match status" value="1"/>
</dbReference>
<organism evidence="2 3">
    <name type="scientific">Nocardioides massiliensis</name>
    <dbReference type="NCBI Taxonomy" id="1325935"/>
    <lineage>
        <taxon>Bacteria</taxon>
        <taxon>Bacillati</taxon>
        <taxon>Actinomycetota</taxon>
        <taxon>Actinomycetes</taxon>
        <taxon>Propionibacteriales</taxon>
        <taxon>Nocardioidaceae</taxon>
        <taxon>Nocardioides</taxon>
    </lineage>
</organism>
<dbReference type="Pfam" id="PF07336">
    <property type="entry name" value="ABATE"/>
    <property type="match status" value="1"/>
</dbReference>
<dbReference type="InterPro" id="IPR010852">
    <property type="entry name" value="ABATE"/>
</dbReference>
<evidence type="ECO:0000313" key="3">
    <source>
        <dbReference type="Proteomes" id="UP001240447"/>
    </source>
</evidence>
<keyword evidence="3" id="KW-1185">Reference proteome</keyword>
<protein>
    <submittedName>
        <fullName evidence="2">RNA-binding Zn ribbon-like protein</fullName>
    </submittedName>
</protein>
<feature type="domain" description="Zinc finger CGNR" evidence="1">
    <location>
        <begin position="137"/>
        <end position="179"/>
    </location>
</feature>
<dbReference type="PANTHER" id="PTHR35525">
    <property type="entry name" value="BLL6575 PROTEIN"/>
    <property type="match status" value="1"/>
</dbReference>
<dbReference type="PANTHER" id="PTHR35525:SF3">
    <property type="entry name" value="BLL6575 PROTEIN"/>
    <property type="match status" value="1"/>
</dbReference>
<dbReference type="Pfam" id="PF11706">
    <property type="entry name" value="zf-CGNR"/>
    <property type="match status" value="1"/>
</dbReference>
<sequence>MAFTHDAQASLRCAVDLANSGLDEEALGTLEALDAFCAKWDVTGRRDHTAAELAEVQALRPRLVRMWHLAAAGDETAFVGEVNVLLRESEALPQLVTHDGWDWHIHAHRPDAPLARRLTVEAAMAFVDVVRAGELDRFSICAADDCDAVVIDLSRNRSRKFCEAGCGNRIAAQAYRARKG</sequence>
<dbReference type="Proteomes" id="UP001240447">
    <property type="component" value="Unassembled WGS sequence"/>
</dbReference>
<evidence type="ECO:0000313" key="2">
    <source>
        <dbReference type="EMBL" id="MDP9821270.1"/>
    </source>
</evidence>
<dbReference type="Gene3D" id="1.10.3300.10">
    <property type="entry name" value="Jann2411-like domain"/>
    <property type="match status" value="1"/>
</dbReference>
<proteinExistence type="predicted"/>
<comment type="caution">
    <text evidence="2">The sequence shown here is derived from an EMBL/GenBank/DDBJ whole genome shotgun (WGS) entry which is preliminary data.</text>
</comment>
<name>A0ABT9NN55_9ACTN</name>
<dbReference type="InterPro" id="IPR023286">
    <property type="entry name" value="ABATE_dom_sf"/>
</dbReference>
<reference evidence="2 3" key="1">
    <citation type="submission" date="2023-07" db="EMBL/GenBank/DDBJ databases">
        <title>Sequencing the genomes of 1000 actinobacteria strains.</title>
        <authorList>
            <person name="Klenk H.-P."/>
        </authorList>
    </citation>
    <scope>NUCLEOTIDE SEQUENCE [LARGE SCALE GENOMIC DNA]</scope>
    <source>
        <strain evidence="2 3">GD13</strain>
    </source>
</reference>